<keyword evidence="12" id="KW-1185">Reference proteome</keyword>
<dbReference type="InterPro" id="IPR020617">
    <property type="entry name" value="Thiolase_C"/>
</dbReference>
<dbReference type="EC" id="2.3.1.9" evidence="2"/>
<feature type="active site" description="Acyl-thioester intermediate" evidence="6">
    <location>
        <position position="87"/>
    </location>
</feature>
<keyword evidence="3 7" id="KW-0808">Transferase</keyword>
<dbReference type="PIRSF" id="PIRSF000429">
    <property type="entry name" value="Ac-CoA_Ac_transf"/>
    <property type="match status" value="1"/>
</dbReference>
<dbReference type="GO" id="GO:0003985">
    <property type="term" value="F:acetyl-CoA C-acetyltransferase activity"/>
    <property type="evidence" value="ECO:0007669"/>
    <property type="project" value="UniProtKB-EC"/>
</dbReference>
<dbReference type="CDD" id="cd00751">
    <property type="entry name" value="thiolase"/>
    <property type="match status" value="1"/>
</dbReference>
<dbReference type="InterPro" id="IPR020613">
    <property type="entry name" value="Thiolase_CS"/>
</dbReference>
<comment type="similarity">
    <text evidence="1 7">Belongs to the thiolase-like superfamily. Thiolase family.</text>
</comment>
<accession>A0A429ZVQ1</accession>
<feature type="active site" description="Proton acceptor" evidence="6">
    <location>
        <position position="386"/>
    </location>
</feature>
<dbReference type="Pfam" id="PF02803">
    <property type="entry name" value="Thiolase_C"/>
    <property type="match status" value="1"/>
</dbReference>
<dbReference type="GeneID" id="98566870"/>
<dbReference type="AlphaFoldDB" id="A0A429ZVQ1"/>
<dbReference type="PROSITE" id="PS00737">
    <property type="entry name" value="THIOLASE_2"/>
    <property type="match status" value="1"/>
</dbReference>
<dbReference type="Proteomes" id="UP000287239">
    <property type="component" value="Unassembled WGS sequence"/>
</dbReference>
<evidence type="ECO:0000259" key="10">
    <source>
        <dbReference type="Pfam" id="PF02803"/>
    </source>
</evidence>
<sequence length="401" mass="41915">MSVYIVGAKRTAIGSFLGSLKDVTAPELGSLVIKAALAEAKVAEAAVDEVILGNVLSSGQKQGVARQAAIKAGLPVEVPAYAINMVCGSGMKAVMNGFTQIASGMTNVVVAGGVESMSQAPFLVSSKIRQGQKMGDLTMTDTILHDALLDSFDGKHMGITAENIAEKYKISREDQDQFAYHSQEKAIAAVDNGSFKAEIVPVEVKTRQGIHTVETDEYPNRRTDETKLAKLRPAFKPDGTVSAGNSSGLNDGASATVLVSESYLKENQLTPLVEVIAIGQGGVAPELMGLGPTPAIKSALKQGGLTLADMDVIELNEAFAAQSLGVLRELSEAYNVTEESLKEKTNLNGGAIALGHPLGASGNRIIVSLIHLMKKNKLKYGLASLCIGGGMGVAVILKNIP</sequence>
<dbReference type="InterPro" id="IPR020615">
    <property type="entry name" value="Thiolase_acyl_enz_int_AS"/>
</dbReference>
<keyword evidence="8" id="KW-1133">Transmembrane helix</keyword>
<keyword evidence="4 7" id="KW-0012">Acyltransferase</keyword>
<organism evidence="11 12">
    <name type="scientific">Vagococcus salmoninarum</name>
    <dbReference type="NCBI Taxonomy" id="2739"/>
    <lineage>
        <taxon>Bacteria</taxon>
        <taxon>Bacillati</taxon>
        <taxon>Bacillota</taxon>
        <taxon>Bacilli</taxon>
        <taxon>Lactobacillales</taxon>
        <taxon>Enterococcaceae</taxon>
        <taxon>Vagococcus</taxon>
    </lineage>
</organism>
<proteinExistence type="inferred from homology"/>
<dbReference type="OrthoDB" id="9764892at2"/>
<evidence type="ECO:0000256" key="4">
    <source>
        <dbReference type="ARBA" id="ARBA00023315"/>
    </source>
</evidence>
<dbReference type="InterPro" id="IPR020610">
    <property type="entry name" value="Thiolase_AS"/>
</dbReference>
<evidence type="ECO:0000313" key="11">
    <source>
        <dbReference type="EMBL" id="RST97843.1"/>
    </source>
</evidence>
<evidence type="ECO:0000256" key="3">
    <source>
        <dbReference type="ARBA" id="ARBA00022679"/>
    </source>
</evidence>
<evidence type="ECO:0000256" key="7">
    <source>
        <dbReference type="RuleBase" id="RU003557"/>
    </source>
</evidence>
<evidence type="ECO:0000256" key="5">
    <source>
        <dbReference type="ARBA" id="ARBA00030755"/>
    </source>
</evidence>
<feature type="domain" description="Thiolase N-terminal" evidence="9">
    <location>
        <begin position="3"/>
        <end position="262"/>
    </location>
</feature>
<dbReference type="PROSITE" id="PS00098">
    <property type="entry name" value="THIOLASE_1"/>
    <property type="match status" value="1"/>
</dbReference>
<comment type="caution">
    <text evidence="11">The sequence shown here is derived from an EMBL/GenBank/DDBJ whole genome shotgun (WGS) entry which is preliminary data.</text>
</comment>
<dbReference type="RefSeq" id="WP_126777964.1">
    <property type="nucleotide sequence ID" value="NZ_NGJU01000001.1"/>
</dbReference>
<feature type="transmembrane region" description="Helical" evidence="8">
    <location>
        <begin position="380"/>
        <end position="400"/>
    </location>
</feature>
<dbReference type="FunFam" id="3.40.47.10:FF:000010">
    <property type="entry name" value="Acetyl-CoA acetyltransferase (Thiolase)"/>
    <property type="match status" value="1"/>
</dbReference>
<dbReference type="PANTHER" id="PTHR18919">
    <property type="entry name" value="ACETYL-COA C-ACYLTRANSFERASE"/>
    <property type="match status" value="1"/>
</dbReference>
<keyword evidence="8" id="KW-0812">Transmembrane</keyword>
<dbReference type="Gene3D" id="3.40.47.10">
    <property type="match status" value="2"/>
</dbReference>
<evidence type="ECO:0000256" key="2">
    <source>
        <dbReference type="ARBA" id="ARBA00012705"/>
    </source>
</evidence>
<feature type="domain" description="Thiolase C-terminal" evidence="10">
    <location>
        <begin position="270"/>
        <end position="398"/>
    </location>
</feature>
<dbReference type="InterPro" id="IPR016039">
    <property type="entry name" value="Thiolase-like"/>
</dbReference>
<name>A0A429ZVQ1_9ENTE</name>
<dbReference type="InterPro" id="IPR002155">
    <property type="entry name" value="Thiolase"/>
</dbReference>
<dbReference type="PROSITE" id="PS00099">
    <property type="entry name" value="THIOLASE_3"/>
    <property type="match status" value="1"/>
</dbReference>
<evidence type="ECO:0000256" key="1">
    <source>
        <dbReference type="ARBA" id="ARBA00010982"/>
    </source>
</evidence>
<dbReference type="SUPFAM" id="SSF53901">
    <property type="entry name" value="Thiolase-like"/>
    <property type="match status" value="2"/>
</dbReference>
<dbReference type="PANTHER" id="PTHR18919:SF107">
    <property type="entry name" value="ACETYL-COA ACETYLTRANSFERASE, CYTOSOLIC"/>
    <property type="match status" value="1"/>
</dbReference>
<evidence type="ECO:0000313" key="12">
    <source>
        <dbReference type="Proteomes" id="UP000287239"/>
    </source>
</evidence>
<feature type="active site" description="Proton acceptor" evidence="6">
    <location>
        <position position="356"/>
    </location>
</feature>
<dbReference type="EMBL" id="NGJU01000001">
    <property type="protein sequence ID" value="RST97843.1"/>
    <property type="molecule type" value="Genomic_DNA"/>
</dbReference>
<dbReference type="NCBIfam" id="TIGR01930">
    <property type="entry name" value="AcCoA-C-Actrans"/>
    <property type="match status" value="1"/>
</dbReference>
<protein>
    <recommendedName>
        <fullName evidence="2">acetyl-CoA C-acetyltransferase</fullName>
        <ecNumber evidence="2">2.3.1.9</ecNumber>
    </recommendedName>
    <alternativeName>
        <fullName evidence="5">Acetoacetyl-CoA thiolase</fullName>
    </alternativeName>
</protein>
<evidence type="ECO:0000256" key="8">
    <source>
        <dbReference type="SAM" id="Phobius"/>
    </source>
</evidence>
<dbReference type="InterPro" id="IPR020616">
    <property type="entry name" value="Thiolase_N"/>
</dbReference>
<reference evidence="11 12" key="1">
    <citation type="submission" date="2017-05" db="EMBL/GenBank/DDBJ databases">
        <title>Vagococcus spp. assemblies.</title>
        <authorList>
            <person name="Gulvik C.A."/>
        </authorList>
    </citation>
    <scope>NUCLEOTIDE SEQUENCE [LARGE SCALE GENOMIC DNA]</scope>
    <source>
        <strain evidence="11 12">NCFB 2777</strain>
    </source>
</reference>
<keyword evidence="8" id="KW-0472">Membrane</keyword>
<gene>
    <name evidence="11" type="ORF">CBF35_00695</name>
</gene>
<evidence type="ECO:0000259" key="9">
    <source>
        <dbReference type="Pfam" id="PF00108"/>
    </source>
</evidence>
<dbReference type="Pfam" id="PF00108">
    <property type="entry name" value="Thiolase_N"/>
    <property type="match status" value="1"/>
</dbReference>
<evidence type="ECO:0000256" key="6">
    <source>
        <dbReference type="PIRSR" id="PIRSR000429-1"/>
    </source>
</evidence>